<reference evidence="1 2" key="1">
    <citation type="journal article" date="2024" name="Nat. Commun.">
        <title>Phylogenomics reveals the evolutionary origins of lichenization in chlorophyte algae.</title>
        <authorList>
            <person name="Puginier C."/>
            <person name="Libourel C."/>
            <person name="Otte J."/>
            <person name="Skaloud P."/>
            <person name="Haon M."/>
            <person name="Grisel S."/>
            <person name="Petersen M."/>
            <person name="Berrin J.G."/>
            <person name="Delaux P.M."/>
            <person name="Dal Grande F."/>
            <person name="Keller J."/>
        </authorList>
    </citation>
    <scope>NUCLEOTIDE SEQUENCE [LARGE SCALE GENOMIC DNA]</scope>
    <source>
        <strain evidence="1 2">SAG 2043</strain>
    </source>
</reference>
<sequence length="70" mass="7842">MFLFVCGTQPSVKDHHQPVNCPVCHQGQAHLVSVDQRCCFCFVPCPGKVSHGQPHYECRRCGAQFPAMKQ</sequence>
<organism evidence="1 2">
    <name type="scientific">[Myrmecia] bisecta</name>
    <dbReference type="NCBI Taxonomy" id="41462"/>
    <lineage>
        <taxon>Eukaryota</taxon>
        <taxon>Viridiplantae</taxon>
        <taxon>Chlorophyta</taxon>
        <taxon>core chlorophytes</taxon>
        <taxon>Trebouxiophyceae</taxon>
        <taxon>Trebouxiales</taxon>
        <taxon>Trebouxiaceae</taxon>
        <taxon>Myrmecia</taxon>
    </lineage>
</organism>
<keyword evidence="2" id="KW-1185">Reference proteome</keyword>
<evidence type="ECO:0000313" key="1">
    <source>
        <dbReference type="EMBL" id="KAK9824141.1"/>
    </source>
</evidence>
<gene>
    <name evidence="1" type="ORF">WJX72_008073</name>
</gene>
<proteinExistence type="predicted"/>
<protein>
    <submittedName>
        <fullName evidence="1">Uncharacterized protein</fullName>
    </submittedName>
</protein>
<dbReference type="AlphaFoldDB" id="A0AAW1QRE0"/>
<dbReference type="EMBL" id="JALJOR010000002">
    <property type="protein sequence ID" value="KAK9824141.1"/>
    <property type="molecule type" value="Genomic_DNA"/>
</dbReference>
<accession>A0AAW1QRE0</accession>
<name>A0AAW1QRE0_9CHLO</name>
<dbReference type="Proteomes" id="UP001489004">
    <property type="component" value="Unassembled WGS sequence"/>
</dbReference>
<evidence type="ECO:0000313" key="2">
    <source>
        <dbReference type="Proteomes" id="UP001489004"/>
    </source>
</evidence>
<comment type="caution">
    <text evidence="1">The sequence shown here is derived from an EMBL/GenBank/DDBJ whole genome shotgun (WGS) entry which is preliminary data.</text>
</comment>